<dbReference type="InterPro" id="IPR011008">
    <property type="entry name" value="Dimeric_a/b-barrel"/>
</dbReference>
<dbReference type="SMART" id="SM00886">
    <property type="entry name" value="Dabb"/>
    <property type="match status" value="1"/>
</dbReference>
<dbReference type="PROSITE" id="PS51502">
    <property type="entry name" value="S_R_A_B_BARREL"/>
    <property type="match status" value="1"/>
</dbReference>
<dbReference type="KEGG" id="tpla:ElP_48760"/>
<sequence length="136" mass="15393" precursor="true">MKATLIRWSVPALVTLCVLGANAMPAQDAGKPLAHMVFFTLKDRSEESRQRFVDSCHKYLADIEGSTYFSVGTIAEDVEEPVSVKDFDVALHVVLRDKATKEAYLVHPQHERFVEENRPHFAQVRVFDSYLTEPGE</sequence>
<dbReference type="OrthoDB" id="8114960at2"/>
<dbReference type="RefSeq" id="WP_145274030.1">
    <property type="nucleotide sequence ID" value="NZ_CP036426.1"/>
</dbReference>
<organism evidence="3 4">
    <name type="scientific">Tautonia plasticadhaerens</name>
    <dbReference type="NCBI Taxonomy" id="2527974"/>
    <lineage>
        <taxon>Bacteria</taxon>
        <taxon>Pseudomonadati</taxon>
        <taxon>Planctomycetota</taxon>
        <taxon>Planctomycetia</taxon>
        <taxon>Isosphaerales</taxon>
        <taxon>Isosphaeraceae</taxon>
        <taxon>Tautonia</taxon>
    </lineage>
</organism>
<proteinExistence type="predicted"/>
<gene>
    <name evidence="3" type="ORF">ElP_48760</name>
</gene>
<feature type="domain" description="Stress-response A/B barrel" evidence="2">
    <location>
        <begin position="33"/>
        <end position="129"/>
    </location>
</feature>
<keyword evidence="4" id="KW-1185">Reference proteome</keyword>
<dbReference type="Pfam" id="PF07876">
    <property type="entry name" value="Dabb"/>
    <property type="match status" value="1"/>
</dbReference>
<dbReference type="Proteomes" id="UP000317835">
    <property type="component" value="Chromosome"/>
</dbReference>
<feature type="chain" id="PRO_5022239441" evidence="1">
    <location>
        <begin position="24"/>
        <end position="136"/>
    </location>
</feature>
<evidence type="ECO:0000259" key="2">
    <source>
        <dbReference type="PROSITE" id="PS51502"/>
    </source>
</evidence>
<dbReference type="SUPFAM" id="SSF54909">
    <property type="entry name" value="Dimeric alpha+beta barrel"/>
    <property type="match status" value="1"/>
</dbReference>
<evidence type="ECO:0000256" key="1">
    <source>
        <dbReference type="SAM" id="SignalP"/>
    </source>
</evidence>
<name>A0A518H860_9BACT</name>
<feature type="signal peptide" evidence="1">
    <location>
        <begin position="1"/>
        <end position="23"/>
    </location>
</feature>
<reference evidence="3 4" key="1">
    <citation type="submission" date="2019-02" db="EMBL/GenBank/DDBJ databases">
        <title>Deep-cultivation of Planctomycetes and their phenomic and genomic characterization uncovers novel biology.</title>
        <authorList>
            <person name="Wiegand S."/>
            <person name="Jogler M."/>
            <person name="Boedeker C."/>
            <person name="Pinto D."/>
            <person name="Vollmers J."/>
            <person name="Rivas-Marin E."/>
            <person name="Kohn T."/>
            <person name="Peeters S.H."/>
            <person name="Heuer A."/>
            <person name="Rast P."/>
            <person name="Oberbeckmann S."/>
            <person name="Bunk B."/>
            <person name="Jeske O."/>
            <person name="Meyerdierks A."/>
            <person name="Storesund J.E."/>
            <person name="Kallscheuer N."/>
            <person name="Luecker S."/>
            <person name="Lage O.M."/>
            <person name="Pohl T."/>
            <person name="Merkel B.J."/>
            <person name="Hornburger P."/>
            <person name="Mueller R.-W."/>
            <person name="Bruemmer F."/>
            <person name="Labrenz M."/>
            <person name="Spormann A.M."/>
            <person name="Op den Camp H."/>
            <person name="Overmann J."/>
            <person name="Amann R."/>
            <person name="Jetten M.S.M."/>
            <person name="Mascher T."/>
            <person name="Medema M.H."/>
            <person name="Devos D.P."/>
            <person name="Kaster A.-K."/>
            <person name="Ovreas L."/>
            <person name="Rohde M."/>
            <person name="Galperin M.Y."/>
            <person name="Jogler C."/>
        </authorList>
    </citation>
    <scope>NUCLEOTIDE SEQUENCE [LARGE SCALE GENOMIC DNA]</scope>
    <source>
        <strain evidence="3 4">ElP</strain>
    </source>
</reference>
<dbReference type="InterPro" id="IPR013097">
    <property type="entry name" value="Dabb"/>
</dbReference>
<dbReference type="Gene3D" id="3.30.70.100">
    <property type="match status" value="1"/>
</dbReference>
<evidence type="ECO:0000313" key="3">
    <source>
        <dbReference type="EMBL" id="QDV36946.1"/>
    </source>
</evidence>
<protein>
    <submittedName>
        <fullName evidence="3">Stress responsive A/B Barrel Domain protein</fullName>
    </submittedName>
</protein>
<dbReference type="EMBL" id="CP036426">
    <property type="protein sequence ID" value="QDV36946.1"/>
    <property type="molecule type" value="Genomic_DNA"/>
</dbReference>
<keyword evidence="1" id="KW-0732">Signal</keyword>
<evidence type="ECO:0000313" key="4">
    <source>
        <dbReference type="Proteomes" id="UP000317835"/>
    </source>
</evidence>
<accession>A0A518H860</accession>
<dbReference type="AlphaFoldDB" id="A0A518H860"/>